<feature type="domain" description="Methyltransferase type 11" evidence="1">
    <location>
        <begin position="148"/>
        <end position="239"/>
    </location>
</feature>
<dbReference type="InterPro" id="IPR013216">
    <property type="entry name" value="Methyltransf_11"/>
</dbReference>
<sequence>MDIPRSSTFDAMIAPRFRSSAKSAIPLNTIQRNSRKKILYGLREETLEIINAVCPFCTSKLRIVVSEIDTYGIPGEHAVCEECGCFYASRHLSSDSLTAIYDSLYRDLDRGDQKGQAGLFRLEEDKGRKILRYLNEHNFDNHPGSLVVDVGCGAGGTLNIFREIGMNVFGIDIGSEYIAYGQKKNLAIVDCSIEDLGLHLESGSVDLFIVDQVLEHIQSPASLLKTLRSFMKTDGKIYISVPGFRNIGSHYMFDIKRYLQFVHLLHFDACMLERFLIAEGFKVEMIDESVVAVASINDSLRKPRMATCPSYSDVIDFLNETEKLRAKMKNRIASFLLIKVVWTLGALRADMKRLFARV</sequence>
<dbReference type="AlphaFoldDB" id="A0A6J6ZWF4"/>
<dbReference type="InterPro" id="IPR029063">
    <property type="entry name" value="SAM-dependent_MTases_sf"/>
</dbReference>
<dbReference type="GO" id="GO:0008757">
    <property type="term" value="F:S-adenosylmethionine-dependent methyltransferase activity"/>
    <property type="evidence" value="ECO:0007669"/>
    <property type="project" value="InterPro"/>
</dbReference>
<dbReference type="Gene3D" id="3.40.50.150">
    <property type="entry name" value="Vaccinia Virus protein VP39"/>
    <property type="match status" value="1"/>
</dbReference>
<name>A0A6J6ZWF4_9ZZZZ</name>
<protein>
    <submittedName>
        <fullName evidence="2">Unannotated protein</fullName>
    </submittedName>
</protein>
<dbReference type="EMBL" id="CAFAAY010000148">
    <property type="protein sequence ID" value="CAB4824709.1"/>
    <property type="molecule type" value="Genomic_DNA"/>
</dbReference>
<reference evidence="2" key="1">
    <citation type="submission" date="2020-05" db="EMBL/GenBank/DDBJ databases">
        <authorList>
            <person name="Chiriac C."/>
            <person name="Salcher M."/>
            <person name="Ghai R."/>
            <person name="Kavagutti S V."/>
        </authorList>
    </citation>
    <scope>NUCLEOTIDE SEQUENCE</scope>
</reference>
<dbReference type="CDD" id="cd02440">
    <property type="entry name" value="AdoMet_MTases"/>
    <property type="match status" value="1"/>
</dbReference>
<dbReference type="Pfam" id="PF08241">
    <property type="entry name" value="Methyltransf_11"/>
    <property type="match status" value="1"/>
</dbReference>
<dbReference type="SUPFAM" id="SSF53335">
    <property type="entry name" value="S-adenosyl-L-methionine-dependent methyltransferases"/>
    <property type="match status" value="1"/>
</dbReference>
<evidence type="ECO:0000313" key="2">
    <source>
        <dbReference type="EMBL" id="CAB4824709.1"/>
    </source>
</evidence>
<organism evidence="2">
    <name type="scientific">freshwater metagenome</name>
    <dbReference type="NCBI Taxonomy" id="449393"/>
    <lineage>
        <taxon>unclassified sequences</taxon>
        <taxon>metagenomes</taxon>
        <taxon>ecological metagenomes</taxon>
    </lineage>
</organism>
<gene>
    <name evidence="2" type="ORF">UFOPK3124_01243</name>
</gene>
<accession>A0A6J6ZWF4</accession>
<dbReference type="PANTHER" id="PTHR43861:SF5">
    <property type="entry name" value="BLL5978 PROTEIN"/>
    <property type="match status" value="1"/>
</dbReference>
<evidence type="ECO:0000259" key="1">
    <source>
        <dbReference type="Pfam" id="PF08241"/>
    </source>
</evidence>
<proteinExistence type="predicted"/>
<dbReference type="PANTHER" id="PTHR43861">
    <property type="entry name" value="TRANS-ACONITATE 2-METHYLTRANSFERASE-RELATED"/>
    <property type="match status" value="1"/>
</dbReference>